<name>A0A1W6SQ34_9PROT</name>
<dbReference type="OrthoDB" id="8548209at2"/>
<gene>
    <name evidence="2" type="ORF">EBAPG3_009150</name>
</gene>
<dbReference type="EMBL" id="CP021106">
    <property type="protein sequence ID" value="ARO87920.1"/>
    <property type="molecule type" value="Genomic_DNA"/>
</dbReference>
<dbReference type="KEGG" id="nlc:EBAPG3_009150"/>
<accession>A0A1W6SQ34</accession>
<feature type="transmembrane region" description="Helical" evidence="1">
    <location>
        <begin position="65"/>
        <end position="89"/>
    </location>
</feature>
<evidence type="ECO:0000313" key="3">
    <source>
        <dbReference type="Proteomes" id="UP000012179"/>
    </source>
</evidence>
<evidence type="ECO:0000256" key="1">
    <source>
        <dbReference type="SAM" id="Phobius"/>
    </source>
</evidence>
<protein>
    <submittedName>
        <fullName evidence="2">Uncharacterized protein</fullName>
    </submittedName>
</protein>
<reference evidence="2 3" key="1">
    <citation type="journal article" date="2015" name="Int. J. Syst. Evol. Microbiol.">
        <title>Nitrosospira lacus sp. nov., a psychrotolerant, ammonia-oxidizing bacterium from sandy lake sediment.</title>
        <authorList>
            <person name="Urakawa H."/>
            <person name="Garcia J.C."/>
            <person name="Nielsen J.L."/>
            <person name="Le V.Q."/>
            <person name="Kozlowski J.A."/>
            <person name="Stein L.Y."/>
            <person name="Lim C.K."/>
            <person name="Pommerening-Roser A."/>
            <person name="Martens-Habbena W."/>
            <person name="Stahl D.A."/>
            <person name="Klotz M.G."/>
        </authorList>
    </citation>
    <scope>NUCLEOTIDE SEQUENCE [LARGE SCALE GENOMIC DNA]</scope>
    <source>
        <strain evidence="2 3">APG3</strain>
    </source>
</reference>
<keyword evidence="1" id="KW-1133">Transmembrane helix</keyword>
<dbReference type="Proteomes" id="UP000012179">
    <property type="component" value="Chromosome"/>
</dbReference>
<evidence type="ECO:0000313" key="2">
    <source>
        <dbReference type="EMBL" id="ARO87920.1"/>
    </source>
</evidence>
<dbReference type="eggNOG" id="ENOG5031C5I">
    <property type="taxonomic scope" value="Bacteria"/>
</dbReference>
<dbReference type="AlphaFoldDB" id="A0A1W6SQ34"/>
<sequence>MGALIFYIAIYFIGYYAAHLLNQKVGRILIRNRRIAGLILVLTVSMAHGYKIVSTLPPHDHNDGAGHALGLYVIMPVMIIVIAVLYLMWREGNDDDLS</sequence>
<keyword evidence="1" id="KW-0812">Transmembrane</keyword>
<feature type="transmembrane region" description="Helical" evidence="1">
    <location>
        <begin position="35"/>
        <end position="53"/>
    </location>
</feature>
<proteinExistence type="predicted"/>
<dbReference type="RefSeq" id="WP_004178038.1">
    <property type="nucleotide sequence ID" value="NZ_CP021106.3"/>
</dbReference>
<keyword evidence="3" id="KW-1185">Reference proteome</keyword>
<keyword evidence="1" id="KW-0472">Membrane</keyword>
<organism evidence="2 3">
    <name type="scientific">Nitrosospira lacus</name>
    <dbReference type="NCBI Taxonomy" id="1288494"/>
    <lineage>
        <taxon>Bacteria</taxon>
        <taxon>Pseudomonadati</taxon>
        <taxon>Pseudomonadota</taxon>
        <taxon>Betaproteobacteria</taxon>
        <taxon>Nitrosomonadales</taxon>
        <taxon>Nitrosomonadaceae</taxon>
        <taxon>Nitrosospira</taxon>
    </lineage>
</organism>
<feature type="transmembrane region" description="Helical" evidence="1">
    <location>
        <begin position="6"/>
        <end position="23"/>
    </location>
</feature>